<keyword evidence="1" id="KW-0175">Coiled coil</keyword>
<feature type="compositionally biased region" description="Pro residues" evidence="2">
    <location>
        <begin position="241"/>
        <end position="251"/>
    </location>
</feature>
<feature type="non-terminal residue" evidence="4">
    <location>
        <position position="434"/>
    </location>
</feature>
<comment type="caution">
    <text evidence="4">The sequence shown here is derived from an EMBL/GenBank/DDBJ whole genome shotgun (WGS) entry which is preliminary data.</text>
</comment>
<dbReference type="PANTHER" id="PTHR15335">
    <property type="entry name" value="PROTEIN TFG"/>
    <property type="match status" value="1"/>
</dbReference>
<keyword evidence="5" id="KW-1185">Reference proteome</keyword>
<feature type="compositionally biased region" description="Low complexity" evidence="2">
    <location>
        <begin position="313"/>
        <end position="323"/>
    </location>
</feature>
<dbReference type="Pfam" id="PF00564">
    <property type="entry name" value="PB1"/>
    <property type="match status" value="1"/>
</dbReference>
<feature type="region of interest" description="Disordered" evidence="2">
    <location>
        <begin position="202"/>
        <end position="434"/>
    </location>
</feature>
<dbReference type="GO" id="GO:0042802">
    <property type="term" value="F:identical protein binding"/>
    <property type="evidence" value="ECO:0007669"/>
    <property type="project" value="InterPro"/>
</dbReference>
<feature type="domain" description="PB1" evidence="3">
    <location>
        <begin position="1"/>
        <end position="80"/>
    </location>
</feature>
<dbReference type="PANTHER" id="PTHR15335:SF7">
    <property type="entry name" value="PROTEIN TFG"/>
    <property type="match status" value="1"/>
</dbReference>
<feature type="compositionally biased region" description="Low complexity" evidence="2">
    <location>
        <begin position="252"/>
        <end position="263"/>
    </location>
</feature>
<proteinExistence type="predicted"/>
<evidence type="ECO:0000256" key="2">
    <source>
        <dbReference type="SAM" id="MobiDB-lite"/>
    </source>
</evidence>
<sequence>MTVVKIKYGSDIRKSAVHNNDLTLNDLLLMAQRIFNISPQEPFTLKYKDSDGDLITLAEDSDLRLALDSNSSDTLSVFVNGDNAAAETLKAQFSQLQSDFERLLNAINSAEVRHNASHPEPTQPLKVNGGHGYGHQHASPEPSPAPEIAPPATIQATYNEKSLNNFQHNHNESLSAIEDEIPLGAEAASVASSHHVSHMNVSSIVSPHGEPPAQYQQQQQTFSPPASVPSYPPQSMGHPPAAYPEPTPPAPQQYNNNPQYGQQAPPPPVPGFPPSGGPPSNTPFAPVPQYGGQPPNTPASNAPPAGNPPFSGPPTNFGQAPQQQVPPPPGPPQQFGQPGQPLGGYPGAQPGYQPMGFPSSQAPPVPEPSHQYGAPPSFPGGHGAPPPSAFPPGSQGPPMGGPPMMPPSGMPPGANPFARGPAPPTGYRQSPYHQ</sequence>
<feature type="compositionally biased region" description="Pro residues" evidence="2">
    <location>
        <begin position="264"/>
        <end position="281"/>
    </location>
</feature>
<protein>
    <recommendedName>
        <fullName evidence="3">PB1 domain-containing protein</fullName>
    </recommendedName>
</protein>
<dbReference type="InterPro" id="IPR053793">
    <property type="entry name" value="PB1-like"/>
</dbReference>
<dbReference type="PROSITE" id="PS51745">
    <property type="entry name" value="PB1"/>
    <property type="match status" value="1"/>
</dbReference>
<dbReference type="GO" id="GO:0048208">
    <property type="term" value="P:COPII vesicle coating"/>
    <property type="evidence" value="ECO:0007669"/>
    <property type="project" value="InterPro"/>
</dbReference>
<accession>A0AA36CUB0</accession>
<evidence type="ECO:0000313" key="5">
    <source>
        <dbReference type="Proteomes" id="UP001177023"/>
    </source>
</evidence>
<dbReference type="InterPro" id="IPR033512">
    <property type="entry name" value="TFG"/>
</dbReference>
<dbReference type="SUPFAM" id="SSF54277">
    <property type="entry name" value="CAD &amp; PB1 domains"/>
    <property type="match status" value="1"/>
</dbReference>
<evidence type="ECO:0000259" key="3">
    <source>
        <dbReference type="PROSITE" id="PS51745"/>
    </source>
</evidence>
<dbReference type="AlphaFoldDB" id="A0AA36CUB0"/>
<evidence type="ECO:0000256" key="1">
    <source>
        <dbReference type="SAM" id="Coils"/>
    </source>
</evidence>
<dbReference type="SMART" id="SM00666">
    <property type="entry name" value="PB1"/>
    <property type="match status" value="1"/>
</dbReference>
<dbReference type="InterPro" id="IPR000270">
    <property type="entry name" value="PB1_dom"/>
</dbReference>
<dbReference type="Proteomes" id="UP001177023">
    <property type="component" value="Unassembled WGS sequence"/>
</dbReference>
<name>A0AA36CUB0_9BILA</name>
<dbReference type="EMBL" id="CATQJA010002637">
    <property type="protein sequence ID" value="CAJ0575411.1"/>
    <property type="molecule type" value="Genomic_DNA"/>
</dbReference>
<evidence type="ECO:0000313" key="4">
    <source>
        <dbReference type="EMBL" id="CAJ0575411.1"/>
    </source>
</evidence>
<feature type="coiled-coil region" evidence="1">
    <location>
        <begin position="86"/>
        <end position="113"/>
    </location>
</feature>
<gene>
    <name evidence="4" type="ORF">MSPICULIGERA_LOCUS13722</name>
</gene>
<dbReference type="GO" id="GO:0070971">
    <property type="term" value="C:endoplasmic reticulum exit site"/>
    <property type="evidence" value="ECO:0007669"/>
    <property type="project" value="TreeGrafter"/>
</dbReference>
<organism evidence="4 5">
    <name type="scientific">Mesorhabditis spiculigera</name>
    <dbReference type="NCBI Taxonomy" id="96644"/>
    <lineage>
        <taxon>Eukaryota</taxon>
        <taxon>Metazoa</taxon>
        <taxon>Ecdysozoa</taxon>
        <taxon>Nematoda</taxon>
        <taxon>Chromadorea</taxon>
        <taxon>Rhabditida</taxon>
        <taxon>Rhabditina</taxon>
        <taxon>Rhabditomorpha</taxon>
        <taxon>Rhabditoidea</taxon>
        <taxon>Rhabditidae</taxon>
        <taxon>Mesorhabditinae</taxon>
        <taxon>Mesorhabditis</taxon>
    </lineage>
</organism>
<feature type="compositionally biased region" description="Pro residues" evidence="2">
    <location>
        <begin position="399"/>
        <end position="414"/>
    </location>
</feature>
<feature type="region of interest" description="Disordered" evidence="2">
    <location>
        <begin position="113"/>
        <end position="150"/>
    </location>
</feature>
<dbReference type="Gene3D" id="3.10.20.90">
    <property type="entry name" value="Phosphatidylinositol 3-kinase Catalytic Subunit, Chain A, domain 1"/>
    <property type="match status" value="1"/>
</dbReference>
<reference evidence="4" key="1">
    <citation type="submission" date="2023-06" db="EMBL/GenBank/DDBJ databases">
        <authorList>
            <person name="Delattre M."/>
        </authorList>
    </citation>
    <scope>NUCLEOTIDE SEQUENCE</scope>
    <source>
        <strain evidence="4">AF72</strain>
    </source>
</reference>